<accession>K9EX41</accession>
<gene>
    <name evidence="1" type="ORF">HMPREF9698_00728</name>
</gene>
<dbReference type="eggNOG" id="COG1136">
    <property type="taxonomic scope" value="Bacteria"/>
</dbReference>
<comment type="caution">
    <text evidence="1">The sequence shown here is derived from an EMBL/GenBank/DDBJ whole genome shotgun (WGS) entry which is preliminary data.</text>
</comment>
<protein>
    <recommendedName>
        <fullName evidence="3">ABC transporter domain-containing protein</fullName>
    </recommendedName>
</protein>
<name>K9EX41_9LACT</name>
<dbReference type="InterPro" id="IPR027417">
    <property type="entry name" value="P-loop_NTPase"/>
</dbReference>
<organism evidence="1 2">
    <name type="scientific">Alloiococcus otitis ATCC 51267</name>
    <dbReference type="NCBI Taxonomy" id="883081"/>
    <lineage>
        <taxon>Bacteria</taxon>
        <taxon>Bacillati</taxon>
        <taxon>Bacillota</taxon>
        <taxon>Bacilli</taxon>
        <taxon>Lactobacillales</taxon>
        <taxon>Carnobacteriaceae</taxon>
        <taxon>Alloiococcus</taxon>
    </lineage>
</organism>
<evidence type="ECO:0008006" key="3">
    <source>
        <dbReference type="Google" id="ProtNLM"/>
    </source>
</evidence>
<dbReference type="STRING" id="883081.HMPREF9698_00728"/>
<dbReference type="PANTHER" id="PTHR24220">
    <property type="entry name" value="IMPORT ATP-BINDING PROTEIN"/>
    <property type="match status" value="1"/>
</dbReference>
<dbReference type="InterPro" id="IPR015854">
    <property type="entry name" value="ABC_transpr_LolD-like"/>
</dbReference>
<sequence>MKPEFLIADEPTGALDSKTSASIMAILKRINEEEGVTVVMVTHDPTLQSYASRHLVITDGKIEEKDRQEAERLANLYKQEQVIENQGGGVDEA</sequence>
<dbReference type="SUPFAM" id="SSF52540">
    <property type="entry name" value="P-loop containing nucleoside triphosphate hydrolases"/>
    <property type="match status" value="1"/>
</dbReference>
<reference evidence="1 2" key="1">
    <citation type="submission" date="2012-09" db="EMBL/GenBank/DDBJ databases">
        <title>The Genome Sequence of Alloiococcus otitis ATCC 51267.</title>
        <authorList>
            <consortium name="The Broad Institute Genome Sequencing Platform"/>
            <person name="Earl A."/>
            <person name="Ward D."/>
            <person name="Feldgarden M."/>
            <person name="Gevers D."/>
            <person name="Huys G."/>
            <person name="Walker B."/>
            <person name="Young S.K."/>
            <person name="Zeng Q."/>
            <person name="Gargeya S."/>
            <person name="Fitzgerald M."/>
            <person name="Haas B."/>
            <person name="Abouelleil A."/>
            <person name="Alvarado L."/>
            <person name="Arachchi H.M."/>
            <person name="Berlin A.M."/>
            <person name="Chapman S.B."/>
            <person name="Goldberg J."/>
            <person name="Griggs A."/>
            <person name="Gujja S."/>
            <person name="Hansen M."/>
            <person name="Howarth C."/>
            <person name="Imamovic A."/>
            <person name="Larimer J."/>
            <person name="McCowen C."/>
            <person name="Montmayeur A."/>
            <person name="Murphy C."/>
            <person name="Neiman D."/>
            <person name="Pearson M."/>
            <person name="Priest M."/>
            <person name="Roberts A."/>
            <person name="Saif S."/>
            <person name="Shea T."/>
            <person name="Sisk P."/>
            <person name="Sykes S."/>
            <person name="Wortman J."/>
            <person name="Nusbaum C."/>
            <person name="Birren B."/>
        </authorList>
    </citation>
    <scope>NUCLEOTIDE SEQUENCE [LARGE SCALE GENOMIC DNA]</scope>
    <source>
        <strain evidence="1 2">ATCC 51267</strain>
    </source>
</reference>
<dbReference type="HOGENOM" id="CLU_2393371_0_0_9"/>
<dbReference type="AlphaFoldDB" id="K9EX41"/>
<dbReference type="GO" id="GO:0005886">
    <property type="term" value="C:plasma membrane"/>
    <property type="evidence" value="ECO:0007669"/>
    <property type="project" value="TreeGrafter"/>
</dbReference>
<dbReference type="RefSeq" id="WP_003777460.1">
    <property type="nucleotide sequence ID" value="NZ_JH992958.1"/>
</dbReference>
<dbReference type="Gene3D" id="3.40.50.300">
    <property type="entry name" value="P-loop containing nucleotide triphosphate hydrolases"/>
    <property type="match status" value="1"/>
</dbReference>
<dbReference type="EMBL" id="AGXA01000016">
    <property type="protein sequence ID" value="EKU93780.1"/>
    <property type="molecule type" value="Genomic_DNA"/>
</dbReference>
<dbReference type="Proteomes" id="UP000009875">
    <property type="component" value="Unassembled WGS sequence"/>
</dbReference>
<dbReference type="GO" id="GO:0022857">
    <property type="term" value="F:transmembrane transporter activity"/>
    <property type="evidence" value="ECO:0007669"/>
    <property type="project" value="TreeGrafter"/>
</dbReference>
<proteinExistence type="predicted"/>
<evidence type="ECO:0000313" key="2">
    <source>
        <dbReference type="Proteomes" id="UP000009875"/>
    </source>
</evidence>
<keyword evidence="2" id="KW-1185">Reference proteome</keyword>
<evidence type="ECO:0000313" key="1">
    <source>
        <dbReference type="EMBL" id="EKU93780.1"/>
    </source>
</evidence>
<dbReference type="PANTHER" id="PTHR24220:SF86">
    <property type="entry name" value="ABC TRANSPORTER ABCH.1"/>
    <property type="match status" value="1"/>
</dbReference>